<dbReference type="EMBL" id="JACGCM010001978">
    <property type="protein sequence ID" value="KAF6146421.1"/>
    <property type="molecule type" value="Genomic_DNA"/>
</dbReference>
<feature type="non-terminal residue" evidence="2">
    <location>
        <position position="60"/>
    </location>
</feature>
<evidence type="ECO:0000313" key="3">
    <source>
        <dbReference type="Proteomes" id="UP000541444"/>
    </source>
</evidence>
<protein>
    <submittedName>
        <fullName evidence="2">Uncharacterized protein</fullName>
    </submittedName>
</protein>
<evidence type="ECO:0000313" key="2">
    <source>
        <dbReference type="EMBL" id="KAF6146421.1"/>
    </source>
</evidence>
<proteinExistence type="predicted"/>
<keyword evidence="3" id="KW-1185">Reference proteome</keyword>
<dbReference type="AlphaFoldDB" id="A0A7J7LUS1"/>
<reference evidence="2 3" key="1">
    <citation type="journal article" date="2020" name="IScience">
        <title>Genome Sequencing of the Endangered Kingdonia uniflora (Circaeasteraceae, Ranunculales) Reveals Potential Mechanisms of Evolutionary Specialization.</title>
        <authorList>
            <person name="Sun Y."/>
            <person name="Deng T."/>
            <person name="Zhang A."/>
            <person name="Moore M.J."/>
            <person name="Landis J.B."/>
            <person name="Lin N."/>
            <person name="Zhang H."/>
            <person name="Zhang X."/>
            <person name="Huang J."/>
            <person name="Zhang X."/>
            <person name="Sun H."/>
            <person name="Wang H."/>
        </authorList>
    </citation>
    <scope>NUCLEOTIDE SEQUENCE [LARGE SCALE GENOMIC DNA]</scope>
    <source>
        <strain evidence="2">TB1705</strain>
        <tissue evidence="2">Leaf</tissue>
    </source>
</reference>
<feature type="region of interest" description="Disordered" evidence="1">
    <location>
        <begin position="1"/>
        <end position="60"/>
    </location>
</feature>
<dbReference type="Proteomes" id="UP000541444">
    <property type="component" value="Unassembled WGS sequence"/>
</dbReference>
<organism evidence="2 3">
    <name type="scientific">Kingdonia uniflora</name>
    <dbReference type="NCBI Taxonomy" id="39325"/>
    <lineage>
        <taxon>Eukaryota</taxon>
        <taxon>Viridiplantae</taxon>
        <taxon>Streptophyta</taxon>
        <taxon>Embryophyta</taxon>
        <taxon>Tracheophyta</taxon>
        <taxon>Spermatophyta</taxon>
        <taxon>Magnoliopsida</taxon>
        <taxon>Ranunculales</taxon>
        <taxon>Circaeasteraceae</taxon>
        <taxon>Kingdonia</taxon>
    </lineage>
</organism>
<feature type="compositionally biased region" description="Basic residues" evidence="1">
    <location>
        <begin position="46"/>
        <end position="60"/>
    </location>
</feature>
<name>A0A7J7LUS1_9MAGN</name>
<evidence type="ECO:0000256" key="1">
    <source>
        <dbReference type="SAM" id="MobiDB-lite"/>
    </source>
</evidence>
<sequence length="60" mass="7254">DEDEVSERKRSRNTKGIRRKKQEEANDDEDWTGESEEDNADAAKVRTSKRLRYTTRRRKR</sequence>
<dbReference type="OrthoDB" id="688570at2759"/>
<gene>
    <name evidence="2" type="ORF">GIB67_024070</name>
</gene>
<feature type="compositionally biased region" description="Basic residues" evidence="1">
    <location>
        <begin position="9"/>
        <end position="20"/>
    </location>
</feature>
<comment type="caution">
    <text evidence="2">The sequence shown here is derived from an EMBL/GenBank/DDBJ whole genome shotgun (WGS) entry which is preliminary data.</text>
</comment>
<accession>A0A7J7LUS1</accession>
<feature type="compositionally biased region" description="Acidic residues" evidence="1">
    <location>
        <begin position="25"/>
        <end position="40"/>
    </location>
</feature>